<dbReference type="EMBL" id="CP089984">
    <property type="protein sequence ID" value="WXB13988.1"/>
    <property type="molecule type" value="Genomic_DNA"/>
</dbReference>
<dbReference type="Proteomes" id="UP001370348">
    <property type="component" value="Chromosome"/>
</dbReference>
<reference evidence="4 5" key="1">
    <citation type="submission" date="2021-12" db="EMBL/GenBank/DDBJ databases">
        <title>Discovery of the Pendulisporaceae a myxobacterial family with distinct sporulation behavior and unique specialized metabolism.</title>
        <authorList>
            <person name="Garcia R."/>
            <person name="Popoff A."/>
            <person name="Bader C.D."/>
            <person name="Loehr J."/>
            <person name="Walesch S."/>
            <person name="Walt C."/>
            <person name="Boldt J."/>
            <person name="Bunk B."/>
            <person name="Haeckl F.J.F.P.J."/>
            <person name="Gunesch A.P."/>
            <person name="Birkelbach J."/>
            <person name="Nuebel U."/>
            <person name="Pietschmann T."/>
            <person name="Bach T."/>
            <person name="Mueller R."/>
        </authorList>
    </citation>
    <scope>NUCLEOTIDE SEQUENCE [LARGE SCALE GENOMIC DNA]</scope>
    <source>
        <strain evidence="4 5">MSr11954</strain>
    </source>
</reference>
<dbReference type="Pfam" id="PF00724">
    <property type="entry name" value="Oxidored_FMN"/>
    <property type="match status" value="1"/>
</dbReference>
<dbReference type="SUPFAM" id="SSF51395">
    <property type="entry name" value="FMN-linked oxidoreductases"/>
    <property type="match status" value="1"/>
</dbReference>
<keyword evidence="5" id="KW-1185">Reference proteome</keyword>
<dbReference type="InterPro" id="IPR051799">
    <property type="entry name" value="NADH_flavin_oxidoreductase"/>
</dbReference>
<protein>
    <submittedName>
        <fullName evidence="4">NADH:flavin oxidoreductase</fullName>
    </submittedName>
</protein>
<accession>A0ABZ2LSU3</accession>
<evidence type="ECO:0000256" key="1">
    <source>
        <dbReference type="ARBA" id="ARBA00022630"/>
    </source>
</evidence>
<evidence type="ECO:0000256" key="2">
    <source>
        <dbReference type="ARBA" id="ARBA00023002"/>
    </source>
</evidence>
<dbReference type="InterPro" id="IPR001155">
    <property type="entry name" value="OxRdtase_FMN_N"/>
</dbReference>
<proteinExistence type="predicted"/>
<evidence type="ECO:0000313" key="4">
    <source>
        <dbReference type="EMBL" id="WXB13988.1"/>
    </source>
</evidence>
<sequence>MSEVLAHPHVALAPLSASKPGLTLRNRIAVAPMTRVSAARDGRATEAMHRYYQAFAEGGFGLVITEGTYVDRAHSQGYTNQPGLATDAHTAAWRPIVEAVHRGGAKFFAQLMHAGALVQGNEYRAEPVGPSAILPKGEQMPAYGGSGLYHVPRAMNEDDFRAITEAFCSAALRARDAGFDGVELHGANGYLFDQFLTTYTNLRTDDYGGGVENRIRFTAEVLRAVVEAVEPGFVVGVRLSEAKVNDKHYAWPGGGDDARIIGRALRDAGASYLHFAGGGPDFHFPTKLHQGGSLTQILREVAQVPVIANGSMGHLPNAERVLEEGHADVVALGRSALANPDWPSRLARGIPFEPYDFRIIQPSASLANAAAWREAQKLQANSVSVVNMNTGIEVPSTLRDGIVP</sequence>
<name>A0ABZ2LSU3_9BACT</name>
<organism evidence="4 5">
    <name type="scientific">Pendulispora albinea</name>
    <dbReference type="NCBI Taxonomy" id="2741071"/>
    <lineage>
        <taxon>Bacteria</taxon>
        <taxon>Pseudomonadati</taxon>
        <taxon>Myxococcota</taxon>
        <taxon>Myxococcia</taxon>
        <taxon>Myxococcales</taxon>
        <taxon>Sorangiineae</taxon>
        <taxon>Pendulisporaceae</taxon>
        <taxon>Pendulispora</taxon>
    </lineage>
</organism>
<dbReference type="RefSeq" id="WP_394823605.1">
    <property type="nucleotide sequence ID" value="NZ_CP089984.1"/>
</dbReference>
<keyword evidence="1" id="KW-0285">Flavoprotein</keyword>
<dbReference type="PANTHER" id="PTHR43656:SF2">
    <property type="entry name" value="BINDING OXIDOREDUCTASE, PUTATIVE (AFU_ORTHOLOGUE AFUA_2G08260)-RELATED"/>
    <property type="match status" value="1"/>
</dbReference>
<evidence type="ECO:0000259" key="3">
    <source>
        <dbReference type="Pfam" id="PF00724"/>
    </source>
</evidence>
<dbReference type="PANTHER" id="PTHR43656">
    <property type="entry name" value="BINDING OXIDOREDUCTASE, PUTATIVE (AFU_ORTHOLOGUE AFUA_2G08260)-RELATED"/>
    <property type="match status" value="1"/>
</dbReference>
<dbReference type="Gene3D" id="3.20.20.70">
    <property type="entry name" value="Aldolase class I"/>
    <property type="match status" value="1"/>
</dbReference>
<feature type="domain" description="NADH:flavin oxidoreductase/NADH oxidase N-terminal" evidence="3">
    <location>
        <begin position="22"/>
        <end position="351"/>
    </location>
</feature>
<dbReference type="CDD" id="cd02803">
    <property type="entry name" value="OYE_like_FMN_family"/>
    <property type="match status" value="1"/>
</dbReference>
<dbReference type="InterPro" id="IPR013785">
    <property type="entry name" value="Aldolase_TIM"/>
</dbReference>
<keyword evidence="2" id="KW-0560">Oxidoreductase</keyword>
<gene>
    <name evidence="4" type="ORF">LZC94_39935</name>
</gene>
<evidence type="ECO:0000313" key="5">
    <source>
        <dbReference type="Proteomes" id="UP001370348"/>
    </source>
</evidence>